<keyword evidence="8" id="KW-1185">Reference proteome</keyword>
<evidence type="ECO:0000256" key="6">
    <source>
        <dbReference type="SAM" id="Phobius"/>
    </source>
</evidence>
<evidence type="ECO:0000313" key="7">
    <source>
        <dbReference type="EMBL" id="VEP16282.1"/>
    </source>
</evidence>
<keyword evidence="4 6" id="KW-1133">Transmembrane helix</keyword>
<keyword evidence="2" id="KW-0488">Methylation</keyword>
<evidence type="ECO:0000256" key="1">
    <source>
        <dbReference type="ARBA" id="ARBA00004167"/>
    </source>
</evidence>
<gene>
    <name evidence="7" type="ORF">H1P_430010</name>
</gene>
<dbReference type="EMBL" id="CAACVJ010000368">
    <property type="protein sequence ID" value="VEP16282.1"/>
    <property type="molecule type" value="Genomic_DNA"/>
</dbReference>
<dbReference type="GO" id="GO:0015628">
    <property type="term" value="P:protein secretion by the type II secretion system"/>
    <property type="evidence" value="ECO:0007669"/>
    <property type="project" value="InterPro"/>
</dbReference>
<sequence>MNTQYVNFLLNRTKKRRLESGFTLIELLIVMIILGLLSAIALPNFIGQVGKARETEAKNSLGTLGRAQQAYHLEHQVFANNLNNLSNSNLFQSEYYSYPDADTATNSLLKQRAVAINSSSDRVRNYAVGVYFNSGAYQLALCEGTAVGVIVEVPDSFADSCTNDGTRLR</sequence>
<keyword evidence="5 6" id="KW-0472">Membrane</keyword>
<dbReference type="PANTHER" id="PTHR30093:SF44">
    <property type="entry name" value="TYPE II SECRETION SYSTEM CORE PROTEIN G"/>
    <property type="match status" value="1"/>
</dbReference>
<dbReference type="Pfam" id="PF07963">
    <property type="entry name" value="N_methyl"/>
    <property type="match status" value="1"/>
</dbReference>
<dbReference type="GO" id="GO:0016020">
    <property type="term" value="C:membrane"/>
    <property type="evidence" value="ECO:0007669"/>
    <property type="project" value="UniProtKB-SubCell"/>
</dbReference>
<dbReference type="InterPro" id="IPR012902">
    <property type="entry name" value="N_methyl_site"/>
</dbReference>
<protein>
    <submittedName>
        <fullName evidence="7">Prepilin-type N-terminal cleavage/methylation domain-containing protein</fullName>
    </submittedName>
</protein>
<dbReference type="GO" id="GO:0015627">
    <property type="term" value="C:type II protein secretion system complex"/>
    <property type="evidence" value="ECO:0007669"/>
    <property type="project" value="InterPro"/>
</dbReference>
<dbReference type="Pfam" id="PF16734">
    <property type="entry name" value="Pilin_GH"/>
    <property type="match status" value="1"/>
</dbReference>
<dbReference type="PROSITE" id="PS00409">
    <property type="entry name" value="PROKAR_NTER_METHYL"/>
    <property type="match status" value="1"/>
</dbReference>
<evidence type="ECO:0000256" key="2">
    <source>
        <dbReference type="ARBA" id="ARBA00022481"/>
    </source>
</evidence>
<dbReference type="Proteomes" id="UP000320055">
    <property type="component" value="Unassembled WGS sequence"/>
</dbReference>
<organism evidence="7 8">
    <name type="scientific">Hyella patelloides LEGE 07179</name>
    <dbReference type="NCBI Taxonomy" id="945734"/>
    <lineage>
        <taxon>Bacteria</taxon>
        <taxon>Bacillati</taxon>
        <taxon>Cyanobacteriota</taxon>
        <taxon>Cyanophyceae</taxon>
        <taxon>Pleurocapsales</taxon>
        <taxon>Hyellaceae</taxon>
        <taxon>Hyella</taxon>
    </lineage>
</organism>
<proteinExistence type="predicted"/>
<reference evidence="7 8" key="1">
    <citation type="submission" date="2019-01" db="EMBL/GenBank/DDBJ databases">
        <authorList>
            <person name="Brito A."/>
        </authorList>
    </citation>
    <scope>NUCLEOTIDE SEQUENCE [LARGE SCALE GENOMIC DNA]</scope>
    <source>
        <strain evidence="7">1</strain>
    </source>
</reference>
<evidence type="ECO:0000256" key="3">
    <source>
        <dbReference type="ARBA" id="ARBA00022692"/>
    </source>
</evidence>
<dbReference type="RefSeq" id="WP_144866052.1">
    <property type="nucleotide sequence ID" value="NZ_LR213803.1"/>
</dbReference>
<dbReference type="PRINTS" id="PR00813">
    <property type="entry name" value="BCTERIALGSPG"/>
</dbReference>
<evidence type="ECO:0000256" key="4">
    <source>
        <dbReference type="ARBA" id="ARBA00022989"/>
    </source>
</evidence>
<dbReference type="AlphaFoldDB" id="A0A563VXW1"/>
<dbReference type="InterPro" id="IPR000983">
    <property type="entry name" value="Bac_GSPG_pilin"/>
</dbReference>
<keyword evidence="3 6" id="KW-0812">Transmembrane</keyword>
<dbReference type="SUPFAM" id="SSF54523">
    <property type="entry name" value="Pili subunits"/>
    <property type="match status" value="1"/>
</dbReference>
<evidence type="ECO:0000313" key="8">
    <source>
        <dbReference type="Proteomes" id="UP000320055"/>
    </source>
</evidence>
<dbReference type="PANTHER" id="PTHR30093">
    <property type="entry name" value="GENERAL SECRETION PATHWAY PROTEIN G"/>
    <property type="match status" value="1"/>
</dbReference>
<comment type="subcellular location">
    <subcellularLocation>
        <location evidence="1">Membrane</location>
        <topology evidence="1">Single-pass membrane protein</topology>
    </subcellularLocation>
</comment>
<name>A0A563VXW1_9CYAN</name>
<dbReference type="OrthoDB" id="467711at2"/>
<dbReference type="Gene3D" id="3.30.700.10">
    <property type="entry name" value="Glycoprotein, Type 4 Pilin"/>
    <property type="match status" value="1"/>
</dbReference>
<evidence type="ECO:0000256" key="5">
    <source>
        <dbReference type="ARBA" id="ARBA00023136"/>
    </source>
</evidence>
<dbReference type="NCBIfam" id="TIGR02532">
    <property type="entry name" value="IV_pilin_GFxxxE"/>
    <property type="match status" value="1"/>
</dbReference>
<accession>A0A563VXW1</accession>
<dbReference type="InterPro" id="IPR045584">
    <property type="entry name" value="Pilin-like"/>
</dbReference>
<feature type="transmembrane region" description="Helical" evidence="6">
    <location>
        <begin position="21"/>
        <end position="42"/>
    </location>
</feature>
<dbReference type="InterPro" id="IPR031975">
    <property type="entry name" value="Pilin_GH"/>
</dbReference>